<dbReference type="InterPro" id="IPR020845">
    <property type="entry name" value="AMP-binding_CS"/>
</dbReference>
<dbReference type="Gene3D" id="3.40.50.12780">
    <property type="entry name" value="N-terminal domain of ligase-like"/>
    <property type="match status" value="1"/>
</dbReference>
<feature type="domain" description="AMP-dependent synthetase/ligase" evidence="1">
    <location>
        <begin position="29"/>
        <end position="410"/>
    </location>
</feature>
<evidence type="ECO:0000259" key="2">
    <source>
        <dbReference type="Pfam" id="PF13193"/>
    </source>
</evidence>
<dbReference type="SUPFAM" id="SSF56801">
    <property type="entry name" value="Acetyl-CoA synthetase-like"/>
    <property type="match status" value="1"/>
</dbReference>
<dbReference type="Gene3D" id="3.30.300.30">
    <property type="match status" value="1"/>
</dbReference>
<dbReference type="PANTHER" id="PTHR24096">
    <property type="entry name" value="LONG-CHAIN-FATTY-ACID--COA LIGASE"/>
    <property type="match status" value="1"/>
</dbReference>
<sequence length="556" mass="60950">MPVRSRWTIPVPEESVQKWVFGSSFDALPDIKAYIDADHPDTRYLSLSHFRHTAKRIALGLQKAGLSPGDRALVFASNSIQYPALFMGIIMAGGIFTGASPGFGAAELAYQLKDSGARFIIAQQSSLTVAVEAASKVGITTDHLYSFDGSIAPAGESKSNGITHWSALLSDTAEAERFGWVEPVNPRETTCCLNYSSGTTGLPKGVEITHHAYIANGEAHVHMEMRKSLAKVKPATGIKTSICFMPMYHAAGQTVFAVNNPKMRVSTYIMPFYDLEKFLKHVEEWKVSSLGLVPQVVLQLAKSPLVARYNLDSVDDVVCGTAPLAPEISREFEQRIWPGGDNFVRQGWGMSELTCAGALWSYDDDVRTASVGELVPNASLRMRNSDGEVTEPNKPGEIWFSGPTVMKGYWRNSKATEEAVVEENGERWLRTGDVAYVDKYGPGAKIFIVDRLKELIKVRGFQVSPSELEGVLLDRDDIVDAGVVGINIEGGEAPRAYIVRRPGSDVTEKEIMDWMKKSVANYKHLRGGVVFVDSIPRSQVSGTQDQAPRTEVLANK</sequence>
<keyword evidence="4" id="KW-1185">Reference proteome</keyword>
<evidence type="ECO:0000313" key="4">
    <source>
        <dbReference type="Proteomes" id="UP001140513"/>
    </source>
</evidence>
<dbReference type="InterPro" id="IPR000873">
    <property type="entry name" value="AMP-dep_synth/lig_dom"/>
</dbReference>
<dbReference type="CDD" id="cd05911">
    <property type="entry name" value="Firefly_Luc_like"/>
    <property type="match status" value="1"/>
</dbReference>
<gene>
    <name evidence="3" type="ORF">N0V89_011354</name>
</gene>
<feature type="domain" description="AMP-binding enzyme C-terminal" evidence="2">
    <location>
        <begin position="467"/>
        <end position="538"/>
    </location>
</feature>
<dbReference type="Pfam" id="PF00501">
    <property type="entry name" value="AMP-binding"/>
    <property type="match status" value="1"/>
</dbReference>
<dbReference type="AlphaFoldDB" id="A0A9W9C5A0"/>
<dbReference type="Proteomes" id="UP001140513">
    <property type="component" value="Unassembled WGS sequence"/>
</dbReference>
<dbReference type="OrthoDB" id="6509636at2759"/>
<evidence type="ECO:0000259" key="1">
    <source>
        <dbReference type="Pfam" id="PF00501"/>
    </source>
</evidence>
<dbReference type="GeneID" id="80914884"/>
<dbReference type="InterPro" id="IPR045851">
    <property type="entry name" value="AMP-bd_C_sf"/>
</dbReference>
<proteinExistence type="predicted"/>
<accession>A0A9W9C5A0</accession>
<comment type="caution">
    <text evidence="3">The sequence shown here is derived from an EMBL/GenBank/DDBJ whole genome shotgun (WGS) entry which is preliminary data.</text>
</comment>
<organism evidence="3 4">
    <name type="scientific">Didymosphaeria variabile</name>
    <dbReference type="NCBI Taxonomy" id="1932322"/>
    <lineage>
        <taxon>Eukaryota</taxon>
        <taxon>Fungi</taxon>
        <taxon>Dikarya</taxon>
        <taxon>Ascomycota</taxon>
        <taxon>Pezizomycotina</taxon>
        <taxon>Dothideomycetes</taxon>
        <taxon>Pleosporomycetidae</taxon>
        <taxon>Pleosporales</taxon>
        <taxon>Massarineae</taxon>
        <taxon>Didymosphaeriaceae</taxon>
        <taxon>Didymosphaeria</taxon>
    </lineage>
</organism>
<dbReference type="Pfam" id="PF13193">
    <property type="entry name" value="AMP-binding_C"/>
    <property type="match status" value="1"/>
</dbReference>
<dbReference type="InterPro" id="IPR025110">
    <property type="entry name" value="AMP-bd_C"/>
</dbReference>
<dbReference type="InterPro" id="IPR042099">
    <property type="entry name" value="ANL_N_sf"/>
</dbReference>
<dbReference type="PROSITE" id="PS00455">
    <property type="entry name" value="AMP_BINDING"/>
    <property type="match status" value="1"/>
</dbReference>
<protein>
    <recommendedName>
        <fullName evidence="5">4-coumarate-CoA ligase</fullName>
    </recommendedName>
</protein>
<dbReference type="RefSeq" id="XP_056065389.1">
    <property type="nucleotide sequence ID" value="XM_056220086.1"/>
</dbReference>
<evidence type="ECO:0008006" key="5">
    <source>
        <dbReference type="Google" id="ProtNLM"/>
    </source>
</evidence>
<dbReference type="PANTHER" id="PTHR24096:SF424">
    <property type="entry name" value="ACETYL-COA SYNTHETASE-LIKE PROTEIN-RELATED"/>
    <property type="match status" value="1"/>
</dbReference>
<evidence type="ECO:0000313" key="3">
    <source>
        <dbReference type="EMBL" id="KAJ4345225.1"/>
    </source>
</evidence>
<name>A0A9W9C5A0_9PLEO</name>
<dbReference type="GO" id="GO:0016405">
    <property type="term" value="F:CoA-ligase activity"/>
    <property type="evidence" value="ECO:0007669"/>
    <property type="project" value="TreeGrafter"/>
</dbReference>
<reference evidence="3" key="1">
    <citation type="submission" date="2022-10" db="EMBL/GenBank/DDBJ databases">
        <title>Tapping the CABI collections for fungal endophytes: first genome assemblies for Collariella, Neodidymelliopsis, Ascochyta clinopodiicola, Didymella pomorum, Didymosphaeria variabile, Neocosmospora piperis and Neocucurbitaria cava.</title>
        <authorList>
            <person name="Hill R."/>
        </authorList>
    </citation>
    <scope>NUCLEOTIDE SEQUENCE</scope>
    <source>
        <strain evidence="3">IMI 356815</strain>
    </source>
</reference>
<dbReference type="EMBL" id="JAPEUX010000009">
    <property type="protein sequence ID" value="KAJ4345225.1"/>
    <property type="molecule type" value="Genomic_DNA"/>
</dbReference>